<dbReference type="InterPro" id="IPR051398">
    <property type="entry name" value="Polysacch_Deacetylase"/>
</dbReference>
<dbReference type="PANTHER" id="PTHR34216:SF3">
    <property type="entry name" value="POLY-BETA-1,6-N-ACETYL-D-GLUCOSAMINE N-DEACETYLASE"/>
    <property type="match status" value="1"/>
</dbReference>
<evidence type="ECO:0000313" key="5">
    <source>
        <dbReference type="Proteomes" id="UP000240535"/>
    </source>
</evidence>
<accession>A0A2P8R045</accession>
<keyword evidence="5" id="KW-1185">Reference proteome</keyword>
<evidence type="ECO:0000256" key="2">
    <source>
        <dbReference type="ARBA" id="ARBA00022729"/>
    </source>
</evidence>
<dbReference type="PANTHER" id="PTHR34216">
    <property type="match status" value="1"/>
</dbReference>
<dbReference type="SUPFAM" id="SSF88713">
    <property type="entry name" value="Glycoside hydrolase/deacetylase"/>
    <property type="match status" value="1"/>
</dbReference>
<dbReference type="GO" id="GO:0005576">
    <property type="term" value="C:extracellular region"/>
    <property type="evidence" value="ECO:0007669"/>
    <property type="project" value="UniProtKB-SubCell"/>
</dbReference>
<dbReference type="Proteomes" id="UP000240535">
    <property type="component" value="Unassembled WGS sequence"/>
</dbReference>
<comment type="caution">
    <text evidence="4">The sequence shown here is derived from an EMBL/GenBank/DDBJ whole genome shotgun (WGS) entry which is preliminary data.</text>
</comment>
<evidence type="ECO:0000256" key="1">
    <source>
        <dbReference type="ARBA" id="ARBA00004613"/>
    </source>
</evidence>
<name>A0A2P8R045_9BACT</name>
<dbReference type="Gene3D" id="3.20.20.370">
    <property type="entry name" value="Glycoside hydrolase/deacetylase"/>
    <property type="match status" value="1"/>
</dbReference>
<keyword evidence="2" id="KW-0732">Signal</keyword>
<dbReference type="PROSITE" id="PS51677">
    <property type="entry name" value="NODB"/>
    <property type="match status" value="1"/>
</dbReference>
<evidence type="ECO:0000313" key="4">
    <source>
        <dbReference type="EMBL" id="PSM51858.1"/>
    </source>
</evidence>
<dbReference type="OrthoDB" id="9776235at2"/>
<dbReference type="EMBL" id="PDHH01000005">
    <property type="protein sequence ID" value="PSM51858.1"/>
    <property type="molecule type" value="Genomic_DNA"/>
</dbReference>
<organism evidence="4 5">
    <name type="scientific">Campylobacter blaseri</name>
    <dbReference type="NCBI Taxonomy" id="2042961"/>
    <lineage>
        <taxon>Bacteria</taxon>
        <taxon>Pseudomonadati</taxon>
        <taxon>Campylobacterota</taxon>
        <taxon>Epsilonproteobacteria</taxon>
        <taxon>Campylobacterales</taxon>
        <taxon>Campylobacteraceae</taxon>
        <taxon>Campylobacter</taxon>
    </lineage>
</organism>
<dbReference type="GO" id="GO:0005975">
    <property type="term" value="P:carbohydrate metabolic process"/>
    <property type="evidence" value="ECO:0007669"/>
    <property type="project" value="InterPro"/>
</dbReference>
<feature type="domain" description="NodB homology" evidence="3">
    <location>
        <begin position="40"/>
        <end position="236"/>
    </location>
</feature>
<protein>
    <submittedName>
        <fullName evidence="4">Polysaccharide deacetylase</fullName>
    </submittedName>
</protein>
<comment type="subcellular location">
    <subcellularLocation>
        <location evidence="1">Secreted</location>
    </subcellularLocation>
</comment>
<dbReference type="InterPro" id="IPR011330">
    <property type="entry name" value="Glyco_hydro/deAcase_b/a-brl"/>
</dbReference>
<dbReference type="Pfam" id="PF01522">
    <property type="entry name" value="Polysacc_deac_1"/>
    <property type="match status" value="1"/>
</dbReference>
<gene>
    <name evidence="4" type="ORF">CQ405_06220</name>
</gene>
<proteinExistence type="predicted"/>
<reference evidence="5" key="1">
    <citation type="submission" date="2017-10" db="EMBL/GenBank/DDBJ databases">
        <title>Campylobacter species from seals.</title>
        <authorList>
            <person name="Gilbert M.J."/>
            <person name="Zomer A.L."/>
            <person name="Timmerman A.J."/>
            <person name="Duim B."/>
            <person name="Wagenaar J.A."/>
        </authorList>
    </citation>
    <scope>NUCLEOTIDE SEQUENCE [LARGE SCALE GENOMIC DNA]</scope>
    <source>
        <strain evidence="5">17S00004-5</strain>
    </source>
</reference>
<dbReference type="GO" id="GO:0016810">
    <property type="term" value="F:hydrolase activity, acting on carbon-nitrogen (but not peptide) bonds"/>
    <property type="evidence" value="ECO:0007669"/>
    <property type="project" value="InterPro"/>
</dbReference>
<sequence length="236" mass="27800">MYHHVNSNTCSNDLSIFEKHLEYISNNYISVFPSDKLFTNSICLVFDDAYADFYYYIFPLLKKYNLKALLAVPTKYIIETTNLSKEQRLNYIHDDLLINYQSATCCTFEELEEMVKSGLVQICSHSHSHINLLEKGVDFKKELLLSKEILEKRLDIEVESFVFPFGKYNQEILEKTKEIYKYAFRIGNAVQKDFNGINGVIYRIKGDELKSEDEIFKPLRLLKYYIKGLFKKVTKR</sequence>
<evidence type="ECO:0000259" key="3">
    <source>
        <dbReference type="PROSITE" id="PS51677"/>
    </source>
</evidence>
<dbReference type="AlphaFoldDB" id="A0A2P8R045"/>
<dbReference type="InterPro" id="IPR002509">
    <property type="entry name" value="NODB_dom"/>
</dbReference>
<dbReference type="CDD" id="cd10918">
    <property type="entry name" value="CE4_NodB_like_5s_6s"/>
    <property type="match status" value="1"/>
</dbReference>